<accession>A0AAN7U049</accession>
<proteinExistence type="predicted"/>
<evidence type="ECO:0000313" key="2">
    <source>
        <dbReference type="Proteomes" id="UP001344447"/>
    </source>
</evidence>
<dbReference type="Proteomes" id="UP001344447">
    <property type="component" value="Unassembled WGS sequence"/>
</dbReference>
<reference evidence="1 2" key="1">
    <citation type="submission" date="2023-11" db="EMBL/GenBank/DDBJ databases">
        <title>Dfirmibasis_genome.</title>
        <authorList>
            <person name="Edelbroek B."/>
            <person name="Kjellin J."/>
            <person name="Jerlstrom-Hultqvist J."/>
            <person name="Soderbom F."/>
        </authorList>
    </citation>
    <scope>NUCLEOTIDE SEQUENCE [LARGE SCALE GENOMIC DNA]</scope>
    <source>
        <strain evidence="1 2">TNS-C-14</strain>
    </source>
</reference>
<organism evidence="1 2">
    <name type="scientific">Dictyostelium firmibasis</name>
    <dbReference type="NCBI Taxonomy" id="79012"/>
    <lineage>
        <taxon>Eukaryota</taxon>
        <taxon>Amoebozoa</taxon>
        <taxon>Evosea</taxon>
        <taxon>Eumycetozoa</taxon>
        <taxon>Dictyostelia</taxon>
        <taxon>Dictyosteliales</taxon>
        <taxon>Dictyosteliaceae</taxon>
        <taxon>Dictyostelium</taxon>
    </lineage>
</organism>
<dbReference type="EMBL" id="JAVFKY010000003">
    <property type="protein sequence ID" value="KAK5578635.1"/>
    <property type="molecule type" value="Genomic_DNA"/>
</dbReference>
<keyword evidence="2" id="KW-1185">Reference proteome</keyword>
<dbReference type="AlphaFoldDB" id="A0AAN7U049"/>
<gene>
    <name evidence="1" type="ORF">RB653_008307</name>
</gene>
<evidence type="ECO:0000313" key="1">
    <source>
        <dbReference type="EMBL" id="KAK5578635.1"/>
    </source>
</evidence>
<name>A0AAN7U049_9MYCE</name>
<sequence length="916" mass="109063">MLNDLFLILFRIKDIKNKIFKEIKEINKQCKFKRYNFYDFPISSIIKTKNETMFNQRLDLFKGYMDANNFERDKSYEYYIDFNGENYIQLLFWTNLSLTTFKKYFKIFKNEILSIKFNSFFIEKNSNLLFKNANIEILLFLKEKFTKNKNHELDPTNQHYAFNDFKQFKIYCELFLLGRKQECTQREFQMFLKLFNGLIISKFMVWLEKIEKRRKDSLKVNYFFSSPLFIDFKNSTINVGSVDFNLNVIINTKVSSLTSVELVIDYFIDLLVNRTNKEIMITLPTINKSILEEINKKPTLFKMLLDKILETSDLVLMKSLLKLFSTDEPTTTTTTTTKTTTITITKKNEKSNNNKLMVEIYGMKILESMIYKLFSNVDVFKLFSVNNMFELFLIIFQTNCLVKYESKFDGSHSPLIINCPKITSFLIENFKNIYNHENHITKTCRLHFTDSTLTKDNESFFLKTKAILILDEFKPSLTNEILIKFFRNGWTIRVDAMFKDLFGGDVMMIKTYIENSGTIITSSLIIYSFKKSFYNVTDYLLTKSLPMLEIFEKITILNFLKYQDDISIFEQSTIFIKKILNSFTVSKFFNFTQSDNPEIKKTLIFSLSQALPFNPIQRKVFLSTLLENCNDDHIFYINQPEMIEFHKEIIIDEFNSQLFISEDNVAYRENKKSEYLYKYIKSRCQYLDLQFQGVLKTDLQQLIDAQQLDNIKLFSNFDLLVILEIAQREHYFSIIESIIKILELRIFSRGKNNKFELKKRIIYNCFKLKSYRIPYNKAITISKKVNNIKSLLFLIEIGFLKSQMITINNYKNNNRISNNKTIHEKRSKRIINDTFSFDLFYIIYKSIHTLNWNLLNVIALNNRTPYIHPKLFIDQNDDDYLINVEKIINKEELKFGTKTRELLKPFVKSLNRRSNY</sequence>
<comment type="caution">
    <text evidence="1">The sequence shown here is derived from an EMBL/GenBank/DDBJ whole genome shotgun (WGS) entry which is preliminary data.</text>
</comment>
<protein>
    <submittedName>
        <fullName evidence="1">Uncharacterized protein</fullName>
    </submittedName>
</protein>